<keyword evidence="1" id="KW-0732">Signal</keyword>
<evidence type="ECO:0000313" key="4">
    <source>
        <dbReference type="Proteomes" id="UP000284842"/>
    </source>
</evidence>
<dbReference type="Proteomes" id="UP000284842">
    <property type="component" value="Unassembled WGS sequence"/>
</dbReference>
<proteinExistence type="predicted"/>
<protein>
    <recommendedName>
        <fullName evidence="2">Pyrroloquinoline quinone-dependent pyranose dehydrogenase beta-propeller domain-containing protein</fullName>
    </recommendedName>
</protein>
<name>A0A409YNM4_9AGAR</name>
<dbReference type="InterPro" id="IPR011041">
    <property type="entry name" value="Quinoprot_gluc/sorb_DH_b-prop"/>
</dbReference>
<dbReference type="InterPro" id="IPR011042">
    <property type="entry name" value="6-blade_b-propeller_TolB-like"/>
</dbReference>
<feature type="domain" description="Pyrroloquinoline quinone-dependent pyranose dehydrogenase beta-propeller" evidence="2">
    <location>
        <begin position="35"/>
        <end position="452"/>
    </location>
</feature>
<dbReference type="EMBL" id="NHTK01000907">
    <property type="protein sequence ID" value="PPR04648.1"/>
    <property type="molecule type" value="Genomic_DNA"/>
</dbReference>
<feature type="signal peptide" evidence="1">
    <location>
        <begin position="1"/>
        <end position="20"/>
    </location>
</feature>
<dbReference type="OrthoDB" id="507128at2759"/>
<evidence type="ECO:0000259" key="2">
    <source>
        <dbReference type="Pfam" id="PF22807"/>
    </source>
</evidence>
<reference evidence="3 4" key="1">
    <citation type="journal article" date="2018" name="Evol. Lett.">
        <title>Horizontal gene cluster transfer increased hallucinogenic mushroom diversity.</title>
        <authorList>
            <person name="Reynolds H.T."/>
            <person name="Vijayakumar V."/>
            <person name="Gluck-Thaler E."/>
            <person name="Korotkin H.B."/>
            <person name="Matheny P.B."/>
            <person name="Slot J.C."/>
        </authorList>
    </citation>
    <scope>NUCLEOTIDE SEQUENCE [LARGE SCALE GENOMIC DNA]</scope>
    <source>
        <strain evidence="3 4">2629</strain>
    </source>
</reference>
<dbReference type="STRING" id="181874.A0A409YNM4"/>
<gene>
    <name evidence="3" type="ORF">CVT24_011866</name>
</gene>
<dbReference type="Pfam" id="PF22807">
    <property type="entry name" value="TrAA12"/>
    <property type="match status" value="1"/>
</dbReference>
<comment type="caution">
    <text evidence="3">The sequence shown here is derived from an EMBL/GenBank/DDBJ whole genome shotgun (WGS) entry which is preliminary data.</text>
</comment>
<keyword evidence="4" id="KW-1185">Reference proteome</keyword>
<dbReference type="AlphaFoldDB" id="A0A409YNM4"/>
<evidence type="ECO:0000256" key="1">
    <source>
        <dbReference type="SAM" id="SignalP"/>
    </source>
</evidence>
<sequence>MRAPFLQLFAFCTLIQLGWAAMFQRAGVPFKAPVTVAPGFSANVIFSGLTNPRGITFDSRQNLLVVEHGVGVTAFSQVNGGWERTIVVQNPDLNQGIQVDGNTLYVSSPSEMLAFRYNPVSKTVVGGGVAIVTGLPPDGELTTHTLQLEKNSAGRTVAVLIGTGPKTNIDPTARNPASGRSEIRRFQISGISQAPQVWTSGRVIADGLRNPTGFAFPPPATGIATARAQTLAIVENGAAIDNVTGISAAFANDNPAHEFNVATFPLPGANGALPNTNAQTFGFPDCASLWNPNADPTTDRQFVNRARGFQFSLELDSARGDDFCQQVANNVPPVLNFQAHSAPLDIKFFDPSTLGNAKRNGFPAQFNGNAFVSFHGSADRSPPTGYGVVRVPFPLNQQFGGGLGYSFIVQATDLTGCPTNCNAIRPVGLAFGDDGRLFVSSDATGELFFVQKGQ</sequence>
<dbReference type="SUPFAM" id="SSF50952">
    <property type="entry name" value="Soluble quinoprotein glucose dehydrogenase"/>
    <property type="match status" value="1"/>
</dbReference>
<dbReference type="Gene3D" id="2.120.10.30">
    <property type="entry name" value="TolB, C-terminal domain"/>
    <property type="match status" value="1"/>
</dbReference>
<accession>A0A409YNM4</accession>
<dbReference type="InParanoid" id="A0A409YNM4"/>
<organism evidence="3 4">
    <name type="scientific">Panaeolus cyanescens</name>
    <dbReference type="NCBI Taxonomy" id="181874"/>
    <lineage>
        <taxon>Eukaryota</taxon>
        <taxon>Fungi</taxon>
        <taxon>Dikarya</taxon>
        <taxon>Basidiomycota</taxon>
        <taxon>Agaricomycotina</taxon>
        <taxon>Agaricomycetes</taxon>
        <taxon>Agaricomycetidae</taxon>
        <taxon>Agaricales</taxon>
        <taxon>Agaricineae</taxon>
        <taxon>Galeropsidaceae</taxon>
        <taxon>Panaeolus</taxon>
    </lineage>
</organism>
<dbReference type="InterPro" id="IPR054539">
    <property type="entry name" value="Beta-prop_PDH"/>
</dbReference>
<feature type="chain" id="PRO_5019276862" description="Pyrroloquinoline quinone-dependent pyranose dehydrogenase beta-propeller domain-containing protein" evidence="1">
    <location>
        <begin position="21"/>
        <end position="454"/>
    </location>
</feature>
<evidence type="ECO:0000313" key="3">
    <source>
        <dbReference type="EMBL" id="PPR04648.1"/>
    </source>
</evidence>